<comment type="caution">
    <text evidence="1">The sequence shown here is derived from an EMBL/GenBank/DDBJ whole genome shotgun (WGS) entry which is preliminary data.</text>
</comment>
<reference evidence="1 2" key="1">
    <citation type="journal article" date="2021" name="bioRxiv">
        <title>Unique metabolic strategies in Hadean analogues reveal hints for primordial physiology.</title>
        <authorList>
            <person name="Nobu M.K."/>
            <person name="Nakai R."/>
            <person name="Tamazawa S."/>
            <person name="Mori H."/>
            <person name="Toyoda A."/>
            <person name="Ijiri A."/>
            <person name="Suzuki S."/>
            <person name="Kurokawa K."/>
            <person name="Kamagata Y."/>
            <person name="Tamaki H."/>
        </authorList>
    </citation>
    <scope>NUCLEOTIDE SEQUENCE [LARGE SCALE GENOMIC DNA]</scope>
    <source>
        <strain evidence="1">BS525</strain>
    </source>
</reference>
<organism evidence="1 2">
    <name type="scientific">Psychracetigena formicireducens</name>
    <dbReference type="NCBI Taxonomy" id="2986056"/>
    <lineage>
        <taxon>Bacteria</taxon>
        <taxon>Bacillati</taxon>
        <taxon>Candidatus Lithacetigenota</taxon>
        <taxon>Candidatus Psychracetigena</taxon>
    </lineage>
</organism>
<dbReference type="AlphaFoldDB" id="A0A9E2BJ42"/>
<gene>
    <name evidence="1" type="ORF">DDT42_01971</name>
</gene>
<dbReference type="Proteomes" id="UP000811545">
    <property type="component" value="Unassembled WGS sequence"/>
</dbReference>
<sequence length="120" mass="13375">MIIRTTITIDDGILKEARARGLNISKVAREGIVRAVGDDKMMRHFDKLEEEELQAESIGGLTWMLNQMEKKGLGDADDMALYHKIERIIEAKRSVSSGKVFAKWTSPKGTLLSNKMAGVL</sequence>
<accession>A0A9E2BJ42</accession>
<name>A0A9E2BJ42_PSYF1</name>
<evidence type="ECO:0000313" key="2">
    <source>
        <dbReference type="Proteomes" id="UP000811545"/>
    </source>
</evidence>
<proteinExistence type="predicted"/>
<protein>
    <submittedName>
        <fullName evidence="1">Uncharacterized protein</fullName>
    </submittedName>
</protein>
<evidence type="ECO:0000313" key="1">
    <source>
        <dbReference type="EMBL" id="MBT9146092.1"/>
    </source>
</evidence>
<dbReference type="EMBL" id="QLTW01000310">
    <property type="protein sequence ID" value="MBT9146092.1"/>
    <property type="molecule type" value="Genomic_DNA"/>
</dbReference>